<keyword evidence="3" id="KW-0862">Zinc</keyword>
<feature type="transmembrane region" description="Helical" evidence="5">
    <location>
        <begin position="6"/>
        <end position="28"/>
    </location>
</feature>
<evidence type="ECO:0000313" key="7">
    <source>
        <dbReference type="EMBL" id="MPA52509.1"/>
    </source>
</evidence>
<dbReference type="GO" id="GO:0008270">
    <property type="term" value="F:zinc ion binding"/>
    <property type="evidence" value="ECO:0007669"/>
    <property type="project" value="UniProtKB-KW"/>
</dbReference>
<dbReference type="EMBL" id="GHES01021950">
    <property type="protein sequence ID" value="MPA52509.1"/>
    <property type="molecule type" value="Transcribed_RNA"/>
</dbReference>
<dbReference type="Gene3D" id="3.30.40.10">
    <property type="entry name" value="Zinc/RING finger domain, C3HC4 (zinc finger)"/>
    <property type="match status" value="1"/>
</dbReference>
<organism evidence="7">
    <name type="scientific">Davidia involucrata</name>
    <name type="common">Dove tree</name>
    <dbReference type="NCBI Taxonomy" id="16924"/>
    <lineage>
        <taxon>Eukaryota</taxon>
        <taxon>Viridiplantae</taxon>
        <taxon>Streptophyta</taxon>
        <taxon>Embryophyta</taxon>
        <taxon>Tracheophyta</taxon>
        <taxon>Spermatophyta</taxon>
        <taxon>Magnoliopsida</taxon>
        <taxon>eudicotyledons</taxon>
        <taxon>Gunneridae</taxon>
        <taxon>Pentapetalae</taxon>
        <taxon>asterids</taxon>
        <taxon>Cornales</taxon>
        <taxon>Nyssaceae</taxon>
        <taxon>Davidia</taxon>
    </lineage>
</organism>
<dbReference type="Pfam" id="PF13639">
    <property type="entry name" value="zf-RING_2"/>
    <property type="match status" value="1"/>
</dbReference>
<evidence type="ECO:0000256" key="1">
    <source>
        <dbReference type="ARBA" id="ARBA00022723"/>
    </source>
</evidence>
<keyword evidence="5" id="KW-0472">Membrane</keyword>
<dbReference type="EC" id="2.3.2.27" evidence="7"/>
<gene>
    <name evidence="7" type="ORF">Din_021950</name>
</gene>
<keyword evidence="2 4" id="KW-0863">Zinc-finger</keyword>
<evidence type="ECO:0000256" key="2">
    <source>
        <dbReference type="ARBA" id="ARBA00022771"/>
    </source>
</evidence>
<keyword evidence="7" id="KW-0012">Acyltransferase</keyword>
<keyword evidence="7" id="KW-0808">Transferase</keyword>
<dbReference type="GO" id="GO:0016567">
    <property type="term" value="P:protein ubiquitination"/>
    <property type="evidence" value="ECO:0007669"/>
    <property type="project" value="TreeGrafter"/>
</dbReference>
<feature type="domain" description="RING-type" evidence="6">
    <location>
        <begin position="98"/>
        <end position="140"/>
    </location>
</feature>
<dbReference type="PANTHER" id="PTHR45969">
    <property type="entry name" value="RING ZINC FINGER PROTEIN-RELATED"/>
    <property type="match status" value="1"/>
</dbReference>
<sequence>MKEAEMSIPAIFSAYIFFLLLISYICIYRNLFSKFNCRPVMMNHVILSTTHLSSGWNFLFQPSNFWRSAEQTDVVNGEEELSISRYESEGSEGTTEECAVCLYKIEEGDEIRELRCGHLFHRVCLDRWVGFRHQTCPLCRDFLTSRGLISELGEEVLVFKFSSFSSSDRSSWWLR</sequence>
<dbReference type="SMART" id="SM00184">
    <property type="entry name" value="RING"/>
    <property type="match status" value="1"/>
</dbReference>
<evidence type="ECO:0000256" key="5">
    <source>
        <dbReference type="SAM" id="Phobius"/>
    </source>
</evidence>
<evidence type="ECO:0000259" key="6">
    <source>
        <dbReference type="PROSITE" id="PS50089"/>
    </source>
</evidence>
<dbReference type="InterPro" id="IPR001841">
    <property type="entry name" value="Znf_RING"/>
</dbReference>
<dbReference type="AlphaFoldDB" id="A0A5B7A6X6"/>
<dbReference type="PANTHER" id="PTHR45969:SF55">
    <property type="entry name" value="OS07G0686300 PROTEIN"/>
    <property type="match status" value="1"/>
</dbReference>
<evidence type="ECO:0000256" key="4">
    <source>
        <dbReference type="PROSITE-ProRule" id="PRU00175"/>
    </source>
</evidence>
<name>A0A5B7A6X6_DAVIN</name>
<keyword evidence="5" id="KW-0812">Transmembrane</keyword>
<dbReference type="SUPFAM" id="SSF57850">
    <property type="entry name" value="RING/U-box"/>
    <property type="match status" value="1"/>
</dbReference>
<keyword evidence="1" id="KW-0479">Metal-binding</keyword>
<protein>
    <submittedName>
        <fullName evidence="7">Putative E3 ubiquitin-protein ligase RNF38-like</fullName>
        <ecNumber evidence="7">2.3.2.27</ecNumber>
    </submittedName>
</protein>
<dbReference type="GO" id="GO:0061630">
    <property type="term" value="F:ubiquitin protein ligase activity"/>
    <property type="evidence" value="ECO:0007669"/>
    <property type="project" value="UniProtKB-EC"/>
</dbReference>
<keyword evidence="5" id="KW-1133">Transmembrane helix</keyword>
<dbReference type="InterPro" id="IPR013083">
    <property type="entry name" value="Znf_RING/FYVE/PHD"/>
</dbReference>
<accession>A0A5B7A6X6</accession>
<evidence type="ECO:0000256" key="3">
    <source>
        <dbReference type="ARBA" id="ARBA00022833"/>
    </source>
</evidence>
<reference evidence="7" key="1">
    <citation type="submission" date="2019-08" db="EMBL/GenBank/DDBJ databases">
        <title>Reference gene set and small RNA set construction with multiple tissues from Davidia involucrata Baill.</title>
        <authorList>
            <person name="Yang H."/>
            <person name="Zhou C."/>
            <person name="Li G."/>
            <person name="Wang J."/>
            <person name="Gao P."/>
            <person name="Wang M."/>
            <person name="Wang R."/>
            <person name="Zhao Y."/>
        </authorList>
    </citation>
    <scope>NUCLEOTIDE SEQUENCE</scope>
    <source>
        <tissue evidence="7">Mixed with DoveR01_LX</tissue>
    </source>
</reference>
<proteinExistence type="predicted"/>
<dbReference type="PROSITE" id="PS50089">
    <property type="entry name" value="ZF_RING_2"/>
    <property type="match status" value="1"/>
</dbReference>